<keyword evidence="1" id="KW-0472">Membrane</keyword>
<feature type="transmembrane region" description="Helical" evidence="1">
    <location>
        <begin position="59"/>
        <end position="79"/>
    </location>
</feature>
<evidence type="ECO:0000313" key="3">
    <source>
        <dbReference type="Proteomes" id="UP000657592"/>
    </source>
</evidence>
<reference evidence="2" key="2">
    <citation type="submission" date="2020-09" db="EMBL/GenBank/DDBJ databases">
        <authorList>
            <person name="Sun Q."/>
            <person name="Zhou Y."/>
        </authorList>
    </citation>
    <scope>NUCLEOTIDE SEQUENCE</scope>
    <source>
        <strain evidence="2">CGMCC 1.15794</strain>
    </source>
</reference>
<reference evidence="2" key="1">
    <citation type="journal article" date="2014" name="Int. J. Syst. Evol. Microbiol.">
        <title>Complete genome sequence of Corynebacterium casei LMG S-19264T (=DSM 44701T), isolated from a smear-ripened cheese.</title>
        <authorList>
            <consortium name="US DOE Joint Genome Institute (JGI-PGF)"/>
            <person name="Walter F."/>
            <person name="Albersmeier A."/>
            <person name="Kalinowski J."/>
            <person name="Ruckert C."/>
        </authorList>
    </citation>
    <scope>NUCLEOTIDE SEQUENCE</scope>
    <source>
        <strain evidence="2">CGMCC 1.15794</strain>
    </source>
</reference>
<comment type="caution">
    <text evidence="2">The sequence shown here is derived from an EMBL/GenBank/DDBJ whole genome shotgun (WGS) entry which is preliminary data.</text>
</comment>
<dbReference type="Proteomes" id="UP000657592">
    <property type="component" value="Unassembled WGS sequence"/>
</dbReference>
<evidence type="ECO:0000313" key="2">
    <source>
        <dbReference type="EMBL" id="GGH38754.1"/>
    </source>
</evidence>
<keyword evidence="1" id="KW-0812">Transmembrane</keyword>
<evidence type="ECO:0000256" key="1">
    <source>
        <dbReference type="SAM" id="Phobius"/>
    </source>
</evidence>
<evidence type="ECO:0008006" key="4">
    <source>
        <dbReference type="Google" id="ProtNLM"/>
    </source>
</evidence>
<feature type="transmembrane region" description="Helical" evidence="1">
    <location>
        <begin position="26"/>
        <end position="47"/>
    </location>
</feature>
<dbReference type="RefSeq" id="WP_188755127.1">
    <property type="nucleotide sequence ID" value="NZ_BMJY01000003.1"/>
</dbReference>
<organism evidence="2 3">
    <name type="scientific">Microbacterium album</name>
    <dbReference type="NCBI Taxonomy" id="2053191"/>
    <lineage>
        <taxon>Bacteria</taxon>
        <taxon>Bacillati</taxon>
        <taxon>Actinomycetota</taxon>
        <taxon>Actinomycetes</taxon>
        <taxon>Micrococcales</taxon>
        <taxon>Microbacteriaceae</taxon>
        <taxon>Microbacterium</taxon>
    </lineage>
</organism>
<gene>
    <name evidence="2" type="ORF">GCM10010921_09530</name>
</gene>
<dbReference type="AlphaFoldDB" id="A0A917IEM1"/>
<keyword evidence="3" id="KW-1185">Reference proteome</keyword>
<dbReference type="EMBL" id="BMJY01000003">
    <property type="protein sequence ID" value="GGH38754.1"/>
    <property type="molecule type" value="Genomic_DNA"/>
</dbReference>
<dbReference type="NCBIfam" id="TIGR01167">
    <property type="entry name" value="LPXTG_anchor"/>
    <property type="match status" value="1"/>
</dbReference>
<accession>A0A917IEM1</accession>
<sequence>MEPEVCSVTVGATPVTGALPATGAEAPWWVIGVALVVLVAGAALVALHRRTRNQRGAGAGAGAALVLGVALLASSPLVATTPAQASVTGATTTSVSYSSGCVLFGIEDVLTVTSGDVLPGDEAVVLTVETVNRFGGPVVLTAAAGVTEGSDALPGTLTTALNGTPASSVTVDPGARTAVGVLLAMPSDIGNDAQGLESELVLTITAVEE</sequence>
<keyword evidence="1" id="KW-1133">Transmembrane helix</keyword>
<name>A0A917IEM1_9MICO</name>
<proteinExistence type="predicted"/>
<protein>
    <recommendedName>
        <fullName evidence="4">LPXTG cell wall anchor domain-containing protein</fullName>
    </recommendedName>
</protein>